<dbReference type="Proteomes" id="UP000501926">
    <property type="component" value="Chromosome"/>
</dbReference>
<dbReference type="EMBL" id="CP049055">
    <property type="protein sequence ID" value="QII12070.1"/>
    <property type="molecule type" value="Genomic_DNA"/>
</dbReference>
<organism evidence="1 2">
    <name type="scientific">Kuenenia stuttgartiensis</name>
    <dbReference type="NCBI Taxonomy" id="174633"/>
    <lineage>
        <taxon>Bacteria</taxon>
        <taxon>Pseudomonadati</taxon>
        <taxon>Planctomycetota</taxon>
        <taxon>Candidatus Brocadiia</taxon>
        <taxon>Candidatus Brocadiales</taxon>
        <taxon>Candidatus Brocadiaceae</taxon>
        <taxon>Candidatus Kuenenia</taxon>
    </lineage>
</organism>
<proteinExistence type="predicted"/>
<accession>A0A6G7GR36</accession>
<name>A0A6G7GR36_KUEST</name>
<reference evidence="1 2" key="1">
    <citation type="submission" date="2020-02" db="EMBL/GenBank/DDBJ databases">
        <title>Newly sequenced genome of strain CSTR1 showed variability in Candidatus Kuenenia stuttgartiensis genomes.</title>
        <authorList>
            <person name="Ding C."/>
            <person name="Adrian L."/>
        </authorList>
    </citation>
    <scope>NUCLEOTIDE SEQUENCE [LARGE SCALE GENOMIC DNA]</scope>
    <source>
        <strain evidence="1 2">CSTR1</strain>
    </source>
</reference>
<protein>
    <submittedName>
        <fullName evidence="1">Uncharacterized protein</fullName>
    </submittedName>
</protein>
<evidence type="ECO:0000313" key="1">
    <source>
        <dbReference type="EMBL" id="QII12070.1"/>
    </source>
</evidence>
<dbReference type="AlphaFoldDB" id="A0A6G7GR36"/>
<sequence length="40" mass="4652">MKYLFGNVIVLETTFAGSGLMRFFKEKTEPQNKLYNVHAE</sequence>
<evidence type="ECO:0000313" key="2">
    <source>
        <dbReference type="Proteomes" id="UP000501926"/>
    </source>
</evidence>
<gene>
    <name evidence="1" type="ORF">KsCSTR_26910</name>
</gene>